<feature type="region of interest" description="Disordered" evidence="1">
    <location>
        <begin position="56"/>
        <end position="96"/>
    </location>
</feature>
<evidence type="ECO:0000256" key="2">
    <source>
        <dbReference type="SAM" id="Phobius"/>
    </source>
</evidence>
<dbReference type="HOGENOM" id="CLU_596222_0_0_1"/>
<organism evidence="3 4">
    <name type="scientific">Daphnia pulex</name>
    <name type="common">Water flea</name>
    <dbReference type="NCBI Taxonomy" id="6669"/>
    <lineage>
        <taxon>Eukaryota</taxon>
        <taxon>Metazoa</taxon>
        <taxon>Ecdysozoa</taxon>
        <taxon>Arthropoda</taxon>
        <taxon>Crustacea</taxon>
        <taxon>Branchiopoda</taxon>
        <taxon>Diplostraca</taxon>
        <taxon>Cladocera</taxon>
        <taxon>Anomopoda</taxon>
        <taxon>Daphniidae</taxon>
        <taxon>Daphnia</taxon>
    </lineage>
</organism>
<keyword evidence="2" id="KW-0472">Membrane</keyword>
<dbReference type="PhylomeDB" id="E9GR48"/>
<keyword evidence="4" id="KW-1185">Reference proteome</keyword>
<feature type="compositionally biased region" description="Basic and acidic residues" evidence="1">
    <location>
        <begin position="56"/>
        <end position="66"/>
    </location>
</feature>
<proteinExistence type="predicted"/>
<evidence type="ECO:0000313" key="4">
    <source>
        <dbReference type="Proteomes" id="UP000000305"/>
    </source>
</evidence>
<dbReference type="PANTHER" id="PTHR20956">
    <property type="entry name" value="HEH2P"/>
    <property type="match status" value="1"/>
</dbReference>
<keyword evidence="2" id="KW-0812">Transmembrane</keyword>
<name>E9GR48_DAPPU</name>
<dbReference type="Proteomes" id="UP000000305">
    <property type="component" value="Unassembled WGS sequence"/>
</dbReference>
<evidence type="ECO:0000256" key="1">
    <source>
        <dbReference type="SAM" id="MobiDB-lite"/>
    </source>
</evidence>
<accession>E9GR48</accession>
<feature type="compositionally biased region" description="Pro residues" evidence="1">
    <location>
        <begin position="1"/>
        <end position="16"/>
    </location>
</feature>
<dbReference type="InParanoid" id="E9GR48"/>
<dbReference type="KEGG" id="dpx:DAPPUDRAFT_320807"/>
<feature type="compositionally biased region" description="Acidic residues" evidence="1">
    <location>
        <begin position="74"/>
        <end position="84"/>
    </location>
</feature>
<gene>
    <name evidence="3" type="ORF">DAPPUDRAFT_320807</name>
</gene>
<dbReference type="EMBL" id="GL732559">
    <property type="protein sequence ID" value="EFX78055.1"/>
    <property type="molecule type" value="Genomic_DNA"/>
</dbReference>
<feature type="transmembrane region" description="Helical" evidence="2">
    <location>
        <begin position="402"/>
        <end position="419"/>
    </location>
</feature>
<protein>
    <recommendedName>
        <fullName evidence="5">FLYWCH-type domain-containing protein</fullName>
    </recommendedName>
</protein>
<feature type="transmembrane region" description="Helical" evidence="2">
    <location>
        <begin position="360"/>
        <end position="381"/>
    </location>
</feature>
<dbReference type="PANTHER" id="PTHR20956:SF12">
    <property type="entry name" value="FLYWCH-TYPE DOMAIN-CONTAINING PROTEIN"/>
    <property type="match status" value="1"/>
</dbReference>
<reference evidence="3 4" key="1">
    <citation type="journal article" date="2011" name="Science">
        <title>The ecoresponsive genome of Daphnia pulex.</title>
        <authorList>
            <person name="Colbourne J.K."/>
            <person name="Pfrender M.E."/>
            <person name="Gilbert D."/>
            <person name="Thomas W.K."/>
            <person name="Tucker A."/>
            <person name="Oakley T.H."/>
            <person name="Tokishita S."/>
            <person name="Aerts A."/>
            <person name="Arnold G.J."/>
            <person name="Basu M.K."/>
            <person name="Bauer D.J."/>
            <person name="Caceres C.E."/>
            <person name="Carmel L."/>
            <person name="Casola C."/>
            <person name="Choi J.H."/>
            <person name="Detter J.C."/>
            <person name="Dong Q."/>
            <person name="Dusheyko S."/>
            <person name="Eads B.D."/>
            <person name="Frohlich T."/>
            <person name="Geiler-Samerotte K.A."/>
            <person name="Gerlach D."/>
            <person name="Hatcher P."/>
            <person name="Jogdeo S."/>
            <person name="Krijgsveld J."/>
            <person name="Kriventseva E.V."/>
            <person name="Kultz D."/>
            <person name="Laforsch C."/>
            <person name="Lindquist E."/>
            <person name="Lopez J."/>
            <person name="Manak J.R."/>
            <person name="Muller J."/>
            <person name="Pangilinan J."/>
            <person name="Patwardhan R.P."/>
            <person name="Pitluck S."/>
            <person name="Pritham E.J."/>
            <person name="Rechtsteiner A."/>
            <person name="Rho M."/>
            <person name="Rogozin I.B."/>
            <person name="Sakarya O."/>
            <person name="Salamov A."/>
            <person name="Schaack S."/>
            <person name="Shapiro H."/>
            <person name="Shiga Y."/>
            <person name="Skalitzky C."/>
            <person name="Smith Z."/>
            <person name="Souvorov A."/>
            <person name="Sung W."/>
            <person name="Tang Z."/>
            <person name="Tsuchiya D."/>
            <person name="Tu H."/>
            <person name="Vos H."/>
            <person name="Wang M."/>
            <person name="Wolf Y.I."/>
            <person name="Yamagata H."/>
            <person name="Yamada T."/>
            <person name="Ye Y."/>
            <person name="Shaw J.R."/>
            <person name="Andrews J."/>
            <person name="Crease T.J."/>
            <person name="Tang H."/>
            <person name="Lucas S.M."/>
            <person name="Robertson H.M."/>
            <person name="Bork P."/>
            <person name="Koonin E.V."/>
            <person name="Zdobnov E.M."/>
            <person name="Grigoriev I.V."/>
            <person name="Lynch M."/>
            <person name="Boore J.L."/>
        </authorList>
    </citation>
    <scope>NUCLEOTIDE SEQUENCE [LARGE SCALE GENOMIC DNA]</scope>
</reference>
<feature type="region of interest" description="Disordered" evidence="1">
    <location>
        <begin position="1"/>
        <end position="20"/>
    </location>
</feature>
<evidence type="ECO:0008006" key="5">
    <source>
        <dbReference type="Google" id="ProtNLM"/>
    </source>
</evidence>
<keyword evidence="2" id="KW-1133">Transmembrane helix</keyword>
<dbReference type="OrthoDB" id="6380094at2759"/>
<sequence>MSPIPSSPEIPPVPPPRRNRRALQIQNISVSLGDPPMIGDLPFEAVTPVVAVQRRPYDSDGYRDEAPADPIESTMEESSFEEPTEPNFQVHHDGSNKGKVKLTNGLGYCFTKKAESNATYTWRCSSRPAKNACKAIVRQKKHKSRDFFVDFDKADFTEIPHDSNTKHNHALDHGNHIRVPIFREAKQVAAKEKFTAPREILYGEIKKRKSIKGRDMPHIDNATRRLRYLRSQFMPANPSKNEPFFDVKVDFFPENFYQGPIYVGSATDRARHLLLFTPVMKRQLEDCRTWFIDATFYIVNEPIKQLLSINGFIKNSKGHLKQIPLLFCCMTRRRAIDYAALFQKIKPESRGLSPTSKGQFSLLFGNILKIALTLGAIFTGAKPSSRRFVTSNFLQRTTKKGPIQFAILCSVFFAWPIFLPERSLLFFYSLRAEAPVELAEFLNNMDRNWIRGKFWTPEN</sequence>
<evidence type="ECO:0000313" key="3">
    <source>
        <dbReference type="EMBL" id="EFX78055.1"/>
    </source>
</evidence>
<dbReference type="AlphaFoldDB" id="E9GR48"/>